<dbReference type="AlphaFoldDB" id="A0AAQ3P1X5"/>
<proteinExistence type="predicted"/>
<dbReference type="PANTHER" id="PTHR36800:SF1">
    <property type="entry name" value="POLYAMINE-MODULATED FACTOR 1-BINDING PROTEIN"/>
    <property type="match status" value="1"/>
</dbReference>
<keyword evidence="2" id="KW-1185">Reference proteome</keyword>
<name>A0AAQ3P1X5_VIGMU</name>
<gene>
    <name evidence="1" type="ORF">V8G54_005675</name>
</gene>
<reference evidence="1 2" key="1">
    <citation type="journal article" date="2023" name="Life. Sci Alliance">
        <title>Evolutionary insights into 3D genome organization and epigenetic landscape of Vigna mungo.</title>
        <authorList>
            <person name="Junaid A."/>
            <person name="Singh B."/>
            <person name="Bhatia S."/>
        </authorList>
    </citation>
    <scope>NUCLEOTIDE SEQUENCE [LARGE SCALE GENOMIC DNA]</scope>
    <source>
        <strain evidence="1">Urdbean</strain>
    </source>
</reference>
<organism evidence="1 2">
    <name type="scientific">Vigna mungo</name>
    <name type="common">Black gram</name>
    <name type="synonym">Phaseolus mungo</name>
    <dbReference type="NCBI Taxonomy" id="3915"/>
    <lineage>
        <taxon>Eukaryota</taxon>
        <taxon>Viridiplantae</taxon>
        <taxon>Streptophyta</taxon>
        <taxon>Embryophyta</taxon>
        <taxon>Tracheophyta</taxon>
        <taxon>Spermatophyta</taxon>
        <taxon>Magnoliopsida</taxon>
        <taxon>eudicotyledons</taxon>
        <taxon>Gunneridae</taxon>
        <taxon>Pentapetalae</taxon>
        <taxon>rosids</taxon>
        <taxon>fabids</taxon>
        <taxon>Fabales</taxon>
        <taxon>Fabaceae</taxon>
        <taxon>Papilionoideae</taxon>
        <taxon>50 kb inversion clade</taxon>
        <taxon>NPAAA clade</taxon>
        <taxon>indigoferoid/millettioid clade</taxon>
        <taxon>Phaseoleae</taxon>
        <taxon>Vigna</taxon>
    </lineage>
</organism>
<dbReference type="PANTHER" id="PTHR36800">
    <property type="entry name" value="POLYAMINE-MODULATED FACTOR 1-BINDING PROTEIN"/>
    <property type="match status" value="1"/>
</dbReference>
<protein>
    <submittedName>
        <fullName evidence="1">Uncharacterized protein</fullName>
    </submittedName>
</protein>
<evidence type="ECO:0000313" key="1">
    <source>
        <dbReference type="EMBL" id="WVZ18353.1"/>
    </source>
</evidence>
<dbReference type="EMBL" id="CP144699">
    <property type="protein sequence ID" value="WVZ18353.1"/>
    <property type="molecule type" value="Genomic_DNA"/>
</dbReference>
<dbReference type="Proteomes" id="UP001374535">
    <property type="component" value="Chromosome 2"/>
</dbReference>
<evidence type="ECO:0000313" key="2">
    <source>
        <dbReference type="Proteomes" id="UP001374535"/>
    </source>
</evidence>
<sequence>MRKTKFCDGPIAHCEKNLLNKLGLRKMKPTMGKKLAISLEARFTSMASSELITTEVESENHLSSLIYEISNEVQEIMENMLKTITEINHNSAVIEEEIEKCKGSALERKRALDEDRDNFQKAAYAVLDMLNRE</sequence>
<accession>A0AAQ3P1X5</accession>